<dbReference type="Gene3D" id="3.40.50.12780">
    <property type="entry name" value="N-terminal domain of ligase-like"/>
    <property type="match status" value="1"/>
</dbReference>
<evidence type="ECO:0000259" key="1">
    <source>
        <dbReference type="Pfam" id="PF00501"/>
    </source>
</evidence>
<evidence type="ECO:0000313" key="3">
    <source>
        <dbReference type="Proteomes" id="UP000603912"/>
    </source>
</evidence>
<gene>
    <name evidence="2" type="ORF">GCM10007036_33320</name>
</gene>
<sequence length="528" mass="56145">MTTFDPASTRKSLFRALLDAADLHGGGKLILEDPERSPLSYGRLILASFVIGRRLAAESRHGEAVGVLLPNVNAVAIVILGLSAFGRVAAMLNFTAGLANLRSAARTVEIETVVTSRRFVETGKLDEVVAGLSAGDGEGARPLRILYLEDVRAEITSFDKLKGLLRSWYPRLAHSRHALGPDEGAVVLFTSGSEGKPKAVVLSSANLISNVRQIEAHIGSPPLSSERVVLNPLPVFHSYGLTGGLMLPLLGGMKAVLYPSPLHYRQVPKLAKAVSASILFGTDTFLQGWAKAAEPGDLDSVDVVVAGAERVREQTRKLWEASSTVILEGYGATECSPVIAVNQTFDNRPGSVGRFLPGMEHKLEPVEGLHEGGKLLVRGPNVMAGYILADRPGILAPPEGGWHDTGDIVTVDADGFVRIQGRAKRFAKIGGEMVSLAAIESLASALWPGSTHVAVSLPDARKGEQIVLATDRPEADRGALLAYAQQQGYPELWAPKAVLVLSSIPVTGSGKIDFAGTAEMVRQLRPLL</sequence>
<dbReference type="PROSITE" id="PS00455">
    <property type="entry name" value="AMP_BINDING"/>
    <property type="match status" value="1"/>
</dbReference>
<keyword evidence="3" id="KW-1185">Reference proteome</keyword>
<evidence type="ECO:0000313" key="2">
    <source>
        <dbReference type="EMBL" id="GGH25906.1"/>
    </source>
</evidence>
<organism evidence="2 3">
    <name type="scientific">Alsobacter metallidurans</name>
    <dbReference type="NCBI Taxonomy" id="340221"/>
    <lineage>
        <taxon>Bacteria</taxon>
        <taxon>Pseudomonadati</taxon>
        <taxon>Pseudomonadota</taxon>
        <taxon>Alphaproteobacteria</taxon>
        <taxon>Hyphomicrobiales</taxon>
        <taxon>Alsobacteraceae</taxon>
        <taxon>Alsobacter</taxon>
    </lineage>
</organism>
<dbReference type="InterPro" id="IPR045851">
    <property type="entry name" value="AMP-bd_C_sf"/>
</dbReference>
<reference evidence="2" key="1">
    <citation type="journal article" date="2014" name="Int. J. Syst. Evol. Microbiol.">
        <title>Complete genome sequence of Corynebacterium casei LMG S-19264T (=DSM 44701T), isolated from a smear-ripened cheese.</title>
        <authorList>
            <consortium name="US DOE Joint Genome Institute (JGI-PGF)"/>
            <person name="Walter F."/>
            <person name="Albersmeier A."/>
            <person name="Kalinowski J."/>
            <person name="Ruckert C."/>
        </authorList>
    </citation>
    <scope>NUCLEOTIDE SEQUENCE</scope>
    <source>
        <strain evidence="2">CGMCC 1.12214</strain>
    </source>
</reference>
<name>A0A917IAH6_9HYPH</name>
<proteinExistence type="predicted"/>
<dbReference type="PANTHER" id="PTHR43767">
    <property type="entry name" value="LONG-CHAIN-FATTY-ACID--COA LIGASE"/>
    <property type="match status" value="1"/>
</dbReference>
<feature type="domain" description="AMP-dependent synthetase/ligase" evidence="1">
    <location>
        <begin position="31"/>
        <end position="386"/>
    </location>
</feature>
<dbReference type="RefSeq" id="WP_188518838.1">
    <property type="nucleotide sequence ID" value="NZ_BMES01000002.1"/>
</dbReference>
<comment type="caution">
    <text evidence="2">The sequence shown here is derived from an EMBL/GenBank/DDBJ whole genome shotgun (WGS) entry which is preliminary data.</text>
</comment>
<dbReference type="InterPro" id="IPR042099">
    <property type="entry name" value="ANL_N_sf"/>
</dbReference>
<dbReference type="InterPro" id="IPR050237">
    <property type="entry name" value="ATP-dep_AMP-bd_enzyme"/>
</dbReference>
<dbReference type="GO" id="GO:0016878">
    <property type="term" value="F:acid-thiol ligase activity"/>
    <property type="evidence" value="ECO:0007669"/>
    <property type="project" value="UniProtKB-ARBA"/>
</dbReference>
<accession>A0A917IAH6</accession>
<dbReference type="InterPro" id="IPR000873">
    <property type="entry name" value="AMP-dep_synth/lig_dom"/>
</dbReference>
<dbReference type="EMBL" id="BMES01000002">
    <property type="protein sequence ID" value="GGH25906.1"/>
    <property type="molecule type" value="Genomic_DNA"/>
</dbReference>
<dbReference type="InterPro" id="IPR020845">
    <property type="entry name" value="AMP-binding_CS"/>
</dbReference>
<dbReference type="PANTHER" id="PTHR43767:SF1">
    <property type="entry name" value="NONRIBOSOMAL PEPTIDE SYNTHASE PES1 (EUROFUNG)-RELATED"/>
    <property type="match status" value="1"/>
</dbReference>
<dbReference type="Proteomes" id="UP000603912">
    <property type="component" value="Unassembled WGS sequence"/>
</dbReference>
<dbReference type="Gene3D" id="3.30.300.30">
    <property type="match status" value="1"/>
</dbReference>
<dbReference type="SUPFAM" id="SSF56801">
    <property type="entry name" value="Acetyl-CoA synthetase-like"/>
    <property type="match status" value="1"/>
</dbReference>
<dbReference type="AlphaFoldDB" id="A0A917IAH6"/>
<protein>
    <submittedName>
        <fullName evidence="2">Acyl-ACP synthetase</fullName>
    </submittedName>
</protein>
<reference evidence="2" key="2">
    <citation type="submission" date="2020-09" db="EMBL/GenBank/DDBJ databases">
        <authorList>
            <person name="Sun Q."/>
            <person name="Zhou Y."/>
        </authorList>
    </citation>
    <scope>NUCLEOTIDE SEQUENCE</scope>
    <source>
        <strain evidence="2">CGMCC 1.12214</strain>
    </source>
</reference>
<dbReference type="Pfam" id="PF00501">
    <property type="entry name" value="AMP-binding"/>
    <property type="match status" value="1"/>
</dbReference>